<dbReference type="KEGG" id="dpx:DAPPUDRAFT_257192"/>
<feature type="transmembrane region" description="Helical" evidence="11">
    <location>
        <begin position="176"/>
        <end position="199"/>
    </location>
</feature>
<evidence type="ECO:0000256" key="11">
    <source>
        <dbReference type="SAM" id="Phobius"/>
    </source>
</evidence>
<name>E9HD07_DAPPU</name>
<evidence type="ECO:0000313" key="14">
    <source>
        <dbReference type="Proteomes" id="UP000000305"/>
    </source>
</evidence>
<dbReference type="InterPro" id="IPR000276">
    <property type="entry name" value="GPCR_Rhodpsn"/>
</dbReference>
<evidence type="ECO:0000259" key="12">
    <source>
        <dbReference type="PROSITE" id="PS50262"/>
    </source>
</evidence>
<dbReference type="PANTHER" id="PTHR24246:SF27">
    <property type="entry name" value="ADENOSINE RECEPTOR, ISOFORM A"/>
    <property type="match status" value="1"/>
</dbReference>
<accession>E9HD07</accession>
<protein>
    <recommendedName>
        <fullName evidence="12">G-protein coupled receptors family 1 profile domain-containing protein</fullName>
    </recommendedName>
</protein>
<dbReference type="GO" id="GO:0007189">
    <property type="term" value="P:adenylate cyclase-activating G protein-coupled receptor signaling pathway"/>
    <property type="evidence" value="ECO:0000318"/>
    <property type="project" value="GO_Central"/>
</dbReference>
<sequence length="399" mass="45741">MDELYSSPSVNDTLWKTFDLPIMRQNVSVAQECFRMTVVVVGLFLNTLVVLVVSGSRQLRYPRHVFWAAISLFECLFLAECVLELAVIVYKNHSACRMFVLLASVDYSILLLCLSLAAFDRYLSIVRYEWYKKSVTVGGVVWLLSLASLLTFVIVTGPFWTGYLSIHTCTVNLAHVYYVFAWDLCLGILCVILHFKIFVESKNLIRQYESSYRREPMTIRFINHSTIQPSNVNLAEGPTLTMEDTSHSAKRVFVDYAGRNPSVTVRNENTSGPIASFAAQENIDLAECFPWTIQQRHHSDNVNRLEVRAALSMSVNVLPFWLCTFPVSFHAISLYWCIRLEGDCAVVLSVGSFVRDFFLFHSIYNPIMYMSTSSEFRRSLLHIAWKLKNKLFVLLHSIR</sequence>
<feature type="transmembrane region" description="Helical" evidence="11">
    <location>
        <begin position="139"/>
        <end position="164"/>
    </location>
</feature>
<dbReference type="PRINTS" id="PR00237">
    <property type="entry name" value="GPCRRHODOPSN"/>
</dbReference>
<feature type="transmembrane region" description="Helical" evidence="11">
    <location>
        <begin position="33"/>
        <end position="53"/>
    </location>
</feature>
<dbReference type="SUPFAM" id="SSF81321">
    <property type="entry name" value="Family A G protein-coupled receptor-like"/>
    <property type="match status" value="1"/>
</dbReference>
<keyword evidence="7 11" id="KW-0472">Membrane</keyword>
<dbReference type="HOGENOM" id="CLU_055342_0_0_1"/>
<evidence type="ECO:0000256" key="1">
    <source>
        <dbReference type="ARBA" id="ARBA00004651"/>
    </source>
</evidence>
<feature type="transmembrane region" description="Helical" evidence="11">
    <location>
        <begin position="99"/>
        <end position="119"/>
    </location>
</feature>
<keyword evidence="5 11" id="KW-1133">Transmembrane helix</keyword>
<comment type="similarity">
    <text evidence="2">Belongs to the G-protein coupled receptor 1 family.</text>
</comment>
<evidence type="ECO:0000256" key="5">
    <source>
        <dbReference type="ARBA" id="ARBA00022989"/>
    </source>
</evidence>
<dbReference type="GO" id="GO:0005886">
    <property type="term" value="C:plasma membrane"/>
    <property type="evidence" value="ECO:0000318"/>
    <property type="project" value="GO_Central"/>
</dbReference>
<comment type="subcellular location">
    <subcellularLocation>
        <location evidence="1">Cell membrane</location>
        <topology evidence="1">Multi-pass membrane protein</topology>
    </subcellularLocation>
</comment>
<feature type="transmembrane region" description="Helical" evidence="11">
    <location>
        <begin position="65"/>
        <end position="87"/>
    </location>
</feature>
<evidence type="ECO:0000256" key="8">
    <source>
        <dbReference type="ARBA" id="ARBA00023170"/>
    </source>
</evidence>
<gene>
    <name evidence="13" type="ORF">DAPPUDRAFT_257192</name>
</gene>
<organism evidence="13 14">
    <name type="scientific">Daphnia pulex</name>
    <name type="common">Water flea</name>
    <dbReference type="NCBI Taxonomy" id="6669"/>
    <lineage>
        <taxon>Eukaryota</taxon>
        <taxon>Metazoa</taxon>
        <taxon>Ecdysozoa</taxon>
        <taxon>Arthropoda</taxon>
        <taxon>Crustacea</taxon>
        <taxon>Branchiopoda</taxon>
        <taxon>Diplostraca</taxon>
        <taxon>Cladocera</taxon>
        <taxon>Anomopoda</taxon>
        <taxon>Daphniidae</taxon>
        <taxon>Daphnia</taxon>
    </lineage>
</organism>
<keyword evidence="9" id="KW-0325">Glycoprotein</keyword>
<evidence type="ECO:0000256" key="10">
    <source>
        <dbReference type="ARBA" id="ARBA00023224"/>
    </source>
</evidence>
<dbReference type="PROSITE" id="PS50262">
    <property type="entry name" value="G_PROTEIN_RECEP_F1_2"/>
    <property type="match status" value="1"/>
</dbReference>
<dbReference type="GO" id="GO:0001609">
    <property type="term" value="F:G protein-coupled adenosine receptor activity"/>
    <property type="evidence" value="ECO:0000318"/>
    <property type="project" value="GO_Central"/>
</dbReference>
<evidence type="ECO:0000256" key="7">
    <source>
        <dbReference type="ARBA" id="ARBA00023136"/>
    </source>
</evidence>
<dbReference type="EMBL" id="GL732622">
    <property type="protein sequence ID" value="EFX70378.1"/>
    <property type="molecule type" value="Genomic_DNA"/>
</dbReference>
<reference evidence="13 14" key="1">
    <citation type="journal article" date="2011" name="Science">
        <title>The ecoresponsive genome of Daphnia pulex.</title>
        <authorList>
            <person name="Colbourne J.K."/>
            <person name="Pfrender M.E."/>
            <person name="Gilbert D."/>
            <person name="Thomas W.K."/>
            <person name="Tucker A."/>
            <person name="Oakley T.H."/>
            <person name="Tokishita S."/>
            <person name="Aerts A."/>
            <person name="Arnold G.J."/>
            <person name="Basu M.K."/>
            <person name="Bauer D.J."/>
            <person name="Caceres C.E."/>
            <person name="Carmel L."/>
            <person name="Casola C."/>
            <person name="Choi J.H."/>
            <person name="Detter J.C."/>
            <person name="Dong Q."/>
            <person name="Dusheyko S."/>
            <person name="Eads B.D."/>
            <person name="Frohlich T."/>
            <person name="Geiler-Samerotte K.A."/>
            <person name="Gerlach D."/>
            <person name="Hatcher P."/>
            <person name="Jogdeo S."/>
            <person name="Krijgsveld J."/>
            <person name="Kriventseva E.V."/>
            <person name="Kultz D."/>
            <person name="Laforsch C."/>
            <person name="Lindquist E."/>
            <person name="Lopez J."/>
            <person name="Manak J.R."/>
            <person name="Muller J."/>
            <person name="Pangilinan J."/>
            <person name="Patwardhan R.P."/>
            <person name="Pitluck S."/>
            <person name="Pritham E.J."/>
            <person name="Rechtsteiner A."/>
            <person name="Rho M."/>
            <person name="Rogozin I.B."/>
            <person name="Sakarya O."/>
            <person name="Salamov A."/>
            <person name="Schaack S."/>
            <person name="Shapiro H."/>
            <person name="Shiga Y."/>
            <person name="Skalitzky C."/>
            <person name="Smith Z."/>
            <person name="Souvorov A."/>
            <person name="Sung W."/>
            <person name="Tang Z."/>
            <person name="Tsuchiya D."/>
            <person name="Tu H."/>
            <person name="Vos H."/>
            <person name="Wang M."/>
            <person name="Wolf Y.I."/>
            <person name="Yamagata H."/>
            <person name="Yamada T."/>
            <person name="Ye Y."/>
            <person name="Shaw J.R."/>
            <person name="Andrews J."/>
            <person name="Crease T.J."/>
            <person name="Tang H."/>
            <person name="Lucas S.M."/>
            <person name="Robertson H.M."/>
            <person name="Bork P."/>
            <person name="Koonin E.V."/>
            <person name="Zdobnov E.M."/>
            <person name="Grigoriev I.V."/>
            <person name="Lynch M."/>
            <person name="Boore J.L."/>
        </authorList>
    </citation>
    <scope>NUCLEOTIDE SEQUENCE [LARGE SCALE GENOMIC DNA]</scope>
</reference>
<keyword evidence="8" id="KW-0675">Receptor</keyword>
<keyword evidence="14" id="KW-1185">Reference proteome</keyword>
<dbReference type="AlphaFoldDB" id="E9HD07"/>
<evidence type="ECO:0000313" key="13">
    <source>
        <dbReference type="EMBL" id="EFX70378.1"/>
    </source>
</evidence>
<dbReference type="Gene3D" id="1.20.1070.10">
    <property type="entry name" value="Rhodopsin 7-helix transmembrane proteins"/>
    <property type="match status" value="1"/>
</dbReference>
<feature type="domain" description="G-protein coupled receptors family 1 profile" evidence="12">
    <location>
        <begin position="45"/>
        <end position="369"/>
    </location>
</feature>
<dbReference type="OrthoDB" id="6346612at2759"/>
<dbReference type="GO" id="GO:0001973">
    <property type="term" value="P:G protein-coupled adenosine receptor signaling pathway"/>
    <property type="evidence" value="ECO:0000318"/>
    <property type="project" value="GO_Central"/>
</dbReference>
<dbReference type="Proteomes" id="UP000000305">
    <property type="component" value="Unassembled WGS sequence"/>
</dbReference>
<dbReference type="InterPro" id="IPR017452">
    <property type="entry name" value="GPCR_Rhodpsn_7TM"/>
</dbReference>
<keyword evidence="10" id="KW-0807">Transducer</keyword>
<evidence type="ECO:0000256" key="9">
    <source>
        <dbReference type="ARBA" id="ARBA00023180"/>
    </source>
</evidence>
<dbReference type="InParanoid" id="E9HD07"/>
<keyword evidence="4 11" id="KW-0812">Transmembrane</keyword>
<evidence type="ECO:0000256" key="3">
    <source>
        <dbReference type="ARBA" id="ARBA00022475"/>
    </source>
</evidence>
<dbReference type="Pfam" id="PF00001">
    <property type="entry name" value="7tm_1"/>
    <property type="match status" value="1"/>
</dbReference>
<dbReference type="PANTHER" id="PTHR24246">
    <property type="entry name" value="OLFACTORY RECEPTOR AND ADENOSINE RECEPTOR"/>
    <property type="match status" value="1"/>
</dbReference>
<keyword evidence="6" id="KW-0297">G-protein coupled receptor</keyword>
<evidence type="ECO:0000256" key="6">
    <source>
        <dbReference type="ARBA" id="ARBA00023040"/>
    </source>
</evidence>
<proteinExistence type="inferred from homology"/>
<dbReference type="PhylomeDB" id="E9HD07"/>
<dbReference type="CDD" id="cd00637">
    <property type="entry name" value="7tm_classA_rhodopsin-like"/>
    <property type="match status" value="1"/>
</dbReference>
<evidence type="ECO:0000256" key="2">
    <source>
        <dbReference type="ARBA" id="ARBA00010663"/>
    </source>
</evidence>
<evidence type="ECO:0000256" key="4">
    <source>
        <dbReference type="ARBA" id="ARBA00022692"/>
    </source>
</evidence>
<keyword evidence="3" id="KW-1003">Cell membrane</keyword>